<dbReference type="Pfam" id="PF08360">
    <property type="entry name" value="TetR_C_5"/>
    <property type="match status" value="1"/>
</dbReference>
<dbReference type="PANTHER" id="PTHR47506:SF6">
    <property type="entry name" value="HTH-TYPE TRANSCRIPTIONAL REPRESSOR NEMR"/>
    <property type="match status" value="1"/>
</dbReference>
<evidence type="ECO:0000313" key="7">
    <source>
        <dbReference type="Proteomes" id="UP001597448"/>
    </source>
</evidence>
<dbReference type="InterPro" id="IPR009057">
    <property type="entry name" value="Homeodomain-like_sf"/>
</dbReference>
<protein>
    <submittedName>
        <fullName evidence="6">TetR/AcrR family transcriptional regulator</fullName>
    </submittedName>
</protein>
<dbReference type="Gene3D" id="1.10.10.60">
    <property type="entry name" value="Homeodomain-like"/>
    <property type="match status" value="1"/>
</dbReference>
<evidence type="ECO:0000259" key="5">
    <source>
        <dbReference type="PROSITE" id="PS50977"/>
    </source>
</evidence>
<dbReference type="Gene3D" id="1.10.357.10">
    <property type="entry name" value="Tetracycline Repressor, domain 2"/>
    <property type="match status" value="1"/>
</dbReference>
<feature type="DNA-binding region" description="H-T-H motif" evidence="4">
    <location>
        <begin position="32"/>
        <end position="51"/>
    </location>
</feature>
<dbReference type="InterPro" id="IPR013571">
    <property type="entry name" value="Tscrpt_reg_QacR_C"/>
</dbReference>
<evidence type="ECO:0000256" key="2">
    <source>
        <dbReference type="ARBA" id="ARBA00023125"/>
    </source>
</evidence>
<dbReference type="Pfam" id="PF00440">
    <property type="entry name" value="TetR_N"/>
    <property type="match status" value="1"/>
</dbReference>
<comment type="caution">
    <text evidence="6">The sequence shown here is derived from an EMBL/GenBank/DDBJ whole genome shotgun (WGS) entry which is preliminary data.</text>
</comment>
<evidence type="ECO:0000256" key="4">
    <source>
        <dbReference type="PROSITE-ProRule" id="PRU00335"/>
    </source>
</evidence>
<organism evidence="6 7">
    <name type="scientific">Paenibacillus rhizoplanae</name>
    <dbReference type="NCBI Taxonomy" id="1917181"/>
    <lineage>
        <taxon>Bacteria</taxon>
        <taxon>Bacillati</taxon>
        <taxon>Bacillota</taxon>
        <taxon>Bacilli</taxon>
        <taxon>Bacillales</taxon>
        <taxon>Paenibacillaceae</taxon>
        <taxon>Paenibacillus</taxon>
    </lineage>
</organism>
<keyword evidence="7" id="KW-1185">Reference proteome</keyword>
<dbReference type="PROSITE" id="PS50977">
    <property type="entry name" value="HTH_TETR_2"/>
    <property type="match status" value="1"/>
</dbReference>
<evidence type="ECO:0000256" key="1">
    <source>
        <dbReference type="ARBA" id="ARBA00023015"/>
    </source>
</evidence>
<evidence type="ECO:0000256" key="3">
    <source>
        <dbReference type="ARBA" id="ARBA00023163"/>
    </source>
</evidence>
<dbReference type="InterPro" id="IPR036271">
    <property type="entry name" value="Tet_transcr_reg_TetR-rel_C_sf"/>
</dbReference>
<keyword evidence="1" id="KW-0805">Transcription regulation</keyword>
<proteinExistence type="predicted"/>
<dbReference type="SUPFAM" id="SSF46689">
    <property type="entry name" value="Homeodomain-like"/>
    <property type="match status" value="1"/>
</dbReference>
<gene>
    <name evidence="6" type="ORF">ACFSX3_18805</name>
</gene>
<dbReference type="PRINTS" id="PR00455">
    <property type="entry name" value="HTHTETR"/>
</dbReference>
<evidence type="ECO:0000313" key="6">
    <source>
        <dbReference type="EMBL" id="MFD2411945.1"/>
    </source>
</evidence>
<keyword evidence="2 4" id="KW-0238">DNA-binding</keyword>
<dbReference type="InterPro" id="IPR001647">
    <property type="entry name" value="HTH_TetR"/>
</dbReference>
<feature type="domain" description="HTH tetR-type" evidence="5">
    <location>
        <begin position="9"/>
        <end position="69"/>
    </location>
</feature>
<dbReference type="Proteomes" id="UP001597448">
    <property type="component" value="Unassembled WGS sequence"/>
</dbReference>
<name>A0ABW5FAG4_9BACL</name>
<reference evidence="7" key="1">
    <citation type="journal article" date="2019" name="Int. J. Syst. Evol. Microbiol.">
        <title>The Global Catalogue of Microorganisms (GCM) 10K type strain sequencing project: providing services to taxonomists for standard genome sequencing and annotation.</title>
        <authorList>
            <consortium name="The Broad Institute Genomics Platform"/>
            <consortium name="The Broad Institute Genome Sequencing Center for Infectious Disease"/>
            <person name="Wu L."/>
            <person name="Ma J."/>
        </authorList>
    </citation>
    <scope>NUCLEOTIDE SEQUENCE [LARGE SCALE GENOMIC DNA]</scope>
    <source>
        <strain evidence="7">CCM 8725</strain>
    </source>
</reference>
<sequence length="202" mass="22876">MIRGRSDGEETKSRILHNASSLFAQKGYGAVSMNEVCLAAKVSKGSLYHHFPSKDELFLHVVEEDTQKWICEWEELQSKLSGTEARLFALGDHYANDFQNPLIHALEEYARSRTLPDDIRQRLSQIYELVARVCRELLQEGMDSGYLNNINLESCVITLSGMLEGIGRVNEITTIANTPEEIRAYYRAAIQILLQGIRAGER</sequence>
<dbReference type="PANTHER" id="PTHR47506">
    <property type="entry name" value="TRANSCRIPTIONAL REGULATORY PROTEIN"/>
    <property type="match status" value="1"/>
</dbReference>
<dbReference type="PROSITE" id="PS01081">
    <property type="entry name" value="HTH_TETR_1"/>
    <property type="match status" value="1"/>
</dbReference>
<accession>A0ABW5FAG4</accession>
<dbReference type="SUPFAM" id="SSF48498">
    <property type="entry name" value="Tetracyclin repressor-like, C-terminal domain"/>
    <property type="match status" value="1"/>
</dbReference>
<keyword evidence="3" id="KW-0804">Transcription</keyword>
<dbReference type="InterPro" id="IPR023772">
    <property type="entry name" value="DNA-bd_HTH_TetR-type_CS"/>
</dbReference>
<dbReference type="RefSeq" id="WP_209993370.1">
    <property type="nucleotide sequence ID" value="NZ_JBHSVQ010000001.1"/>
</dbReference>
<dbReference type="EMBL" id="JBHUKY010000032">
    <property type="protein sequence ID" value="MFD2411945.1"/>
    <property type="molecule type" value="Genomic_DNA"/>
</dbReference>